<evidence type="ECO:0000313" key="1">
    <source>
        <dbReference type="EMBL" id="HIW72278.1"/>
    </source>
</evidence>
<dbReference type="EMBL" id="DXGJ01000049">
    <property type="protein sequence ID" value="HIW72278.1"/>
    <property type="molecule type" value="Genomic_DNA"/>
</dbReference>
<dbReference type="Proteomes" id="UP000886822">
    <property type="component" value="Unassembled WGS sequence"/>
</dbReference>
<reference evidence="1" key="2">
    <citation type="submission" date="2021-04" db="EMBL/GenBank/DDBJ databases">
        <authorList>
            <person name="Gilroy R."/>
        </authorList>
    </citation>
    <scope>NUCLEOTIDE SEQUENCE</scope>
    <source>
        <strain evidence="1">CHK173-259</strain>
    </source>
</reference>
<proteinExistence type="predicted"/>
<organism evidence="1 2">
    <name type="scientific">Candidatus Levilactobacillus faecigallinarum</name>
    <dbReference type="NCBI Taxonomy" id="2838638"/>
    <lineage>
        <taxon>Bacteria</taxon>
        <taxon>Bacillati</taxon>
        <taxon>Bacillota</taxon>
        <taxon>Bacilli</taxon>
        <taxon>Lactobacillales</taxon>
        <taxon>Lactobacillaceae</taxon>
        <taxon>Levilactobacillus</taxon>
    </lineage>
</organism>
<protein>
    <submittedName>
        <fullName evidence="1">Uncharacterized protein</fullName>
    </submittedName>
</protein>
<evidence type="ECO:0000313" key="2">
    <source>
        <dbReference type="Proteomes" id="UP000886822"/>
    </source>
</evidence>
<name>A0A9D1QT15_9LACO</name>
<sequence>MADYLRDADGNLQRIKIVENLSPTLVRVMPYHHVLLGMLYRNLIPTIVEKSTIVHQEDTKNARQSHD</sequence>
<gene>
    <name evidence="1" type="ORF">H9875_06575</name>
</gene>
<accession>A0A9D1QT15</accession>
<comment type="caution">
    <text evidence="1">The sequence shown here is derived from an EMBL/GenBank/DDBJ whole genome shotgun (WGS) entry which is preliminary data.</text>
</comment>
<reference evidence="1" key="1">
    <citation type="journal article" date="2021" name="PeerJ">
        <title>Extensive microbial diversity within the chicken gut microbiome revealed by metagenomics and culture.</title>
        <authorList>
            <person name="Gilroy R."/>
            <person name="Ravi A."/>
            <person name="Getino M."/>
            <person name="Pursley I."/>
            <person name="Horton D.L."/>
            <person name="Alikhan N.F."/>
            <person name="Baker D."/>
            <person name="Gharbi K."/>
            <person name="Hall N."/>
            <person name="Watson M."/>
            <person name="Adriaenssens E.M."/>
            <person name="Foster-Nyarko E."/>
            <person name="Jarju S."/>
            <person name="Secka A."/>
            <person name="Antonio M."/>
            <person name="Oren A."/>
            <person name="Chaudhuri R.R."/>
            <person name="La Ragione R."/>
            <person name="Hildebrand F."/>
            <person name="Pallen M.J."/>
        </authorList>
    </citation>
    <scope>NUCLEOTIDE SEQUENCE</scope>
    <source>
        <strain evidence="1">CHK173-259</strain>
    </source>
</reference>
<dbReference type="AlphaFoldDB" id="A0A9D1QT15"/>